<dbReference type="PANTHER" id="PTHR30204:SF97">
    <property type="entry name" value="MERR FAMILY REGULATORY PROTEIN"/>
    <property type="match status" value="1"/>
</dbReference>
<dbReference type="AlphaFoldDB" id="A0A916TFA4"/>
<organism evidence="3 4">
    <name type="scientific">Flexivirga endophytica</name>
    <dbReference type="NCBI Taxonomy" id="1849103"/>
    <lineage>
        <taxon>Bacteria</taxon>
        <taxon>Bacillati</taxon>
        <taxon>Actinomycetota</taxon>
        <taxon>Actinomycetes</taxon>
        <taxon>Micrococcales</taxon>
        <taxon>Dermacoccaceae</taxon>
        <taxon>Flexivirga</taxon>
    </lineage>
</organism>
<dbReference type="Proteomes" id="UP000636793">
    <property type="component" value="Unassembled WGS sequence"/>
</dbReference>
<dbReference type="GO" id="GO:0003700">
    <property type="term" value="F:DNA-binding transcription factor activity"/>
    <property type="evidence" value="ECO:0007669"/>
    <property type="project" value="InterPro"/>
</dbReference>
<accession>A0A916TFA4</accession>
<keyword evidence="1" id="KW-0238">DNA-binding</keyword>
<name>A0A916TFA4_9MICO</name>
<feature type="domain" description="HTH merR-type" evidence="2">
    <location>
        <begin position="1"/>
        <end position="68"/>
    </location>
</feature>
<reference evidence="3" key="2">
    <citation type="submission" date="2020-09" db="EMBL/GenBank/DDBJ databases">
        <authorList>
            <person name="Sun Q."/>
            <person name="Zhou Y."/>
        </authorList>
    </citation>
    <scope>NUCLEOTIDE SEQUENCE</scope>
    <source>
        <strain evidence="3">CGMCC 1.15085</strain>
    </source>
</reference>
<dbReference type="SMART" id="SM00422">
    <property type="entry name" value="HTH_MERR"/>
    <property type="match status" value="1"/>
</dbReference>
<dbReference type="EMBL" id="BMHI01000006">
    <property type="protein sequence ID" value="GGB42837.1"/>
    <property type="molecule type" value="Genomic_DNA"/>
</dbReference>
<gene>
    <name evidence="3" type="ORF">GCM10011492_37220</name>
</gene>
<dbReference type="GO" id="GO:0003677">
    <property type="term" value="F:DNA binding"/>
    <property type="evidence" value="ECO:0007669"/>
    <property type="project" value="UniProtKB-KW"/>
</dbReference>
<dbReference type="InterPro" id="IPR009061">
    <property type="entry name" value="DNA-bd_dom_put_sf"/>
</dbReference>
<dbReference type="PROSITE" id="PS50937">
    <property type="entry name" value="HTH_MERR_2"/>
    <property type="match status" value="1"/>
</dbReference>
<dbReference type="PRINTS" id="PR00040">
    <property type="entry name" value="HTHMERR"/>
</dbReference>
<evidence type="ECO:0000313" key="3">
    <source>
        <dbReference type="EMBL" id="GGB42837.1"/>
    </source>
</evidence>
<evidence type="ECO:0000256" key="1">
    <source>
        <dbReference type="ARBA" id="ARBA00023125"/>
    </source>
</evidence>
<evidence type="ECO:0000313" key="4">
    <source>
        <dbReference type="Proteomes" id="UP000636793"/>
    </source>
</evidence>
<sequence length="127" mass="14363">MRIGELAERTGASVRSLRYYEEQGLLTSERSTSGQRHYPEEAVDRVALLRRLYGAGLTSRVITELLPCTYAPSIESSDDAFERMLTERAKLNAHIDELRTTLRALDEVISMNRRWRAENATDSATAS</sequence>
<keyword evidence="4" id="KW-1185">Reference proteome</keyword>
<dbReference type="PANTHER" id="PTHR30204">
    <property type="entry name" value="REDOX-CYCLING DRUG-SENSING TRANSCRIPTIONAL ACTIVATOR SOXR"/>
    <property type="match status" value="1"/>
</dbReference>
<dbReference type="SUPFAM" id="SSF46955">
    <property type="entry name" value="Putative DNA-binding domain"/>
    <property type="match status" value="1"/>
</dbReference>
<evidence type="ECO:0000259" key="2">
    <source>
        <dbReference type="PROSITE" id="PS50937"/>
    </source>
</evidence>
<proteinExistence type="predicted"/>
<dbReference type="InterPro" id="IPR000551">
    <property type="entry name" value="MerR-type_HTH_dom"/>
</dbReference>
<comment type="caution">
    <text evidence="3">The sequence shown here is derived from an EMBL/GenBank/DDBJ whole genome shotgun (WGS) entry which is preliminary data.</text>
</comment>
<dbReference type="RefSeq" id="WP_188838571.1">
    <property type="nucleotide sequence ID" value="NZ_BMHI01000006.1"/>
</dbReference>
<protein>
    <submittedName>
        <fullName evidence="3">MerR family transcriptional regulator</fullName>
    </submittedName>
</protein>
<dbReference type="InterPro" id="IPR047057">
    <property type="entry name" value="MerR_fam"/>
</dbReference>
<dbReference type="Gene3D" id="1.10.1660.10">
    <property type="match status" value="1"/>
</dbReference>
<dbReference type="Pfam" id="PF13411">
    <property type="entry name" value="MerR_1"/>
    <property type="match status" value="1"/>
</dbReference>
<reference evidence="3" key="1">
    <citation type="journal article" date="2014" name="Int. J. Syst. Evol. Microbiol.">
        <title>Complete genome sequence of Corynebacterium casei LMG S-19264T (=DSM 44701T), isolated from a smear-ripened cheese.</title>
        <authorList>
            <consortium name="US DOE Joint Genome Institute (JGI-PGF)"/>
            <person name="Walter F."/>
            <person name="Albersmeier A."/>
            <person name="Kalinowski J."/>
            <person name="Ruckert C."/>
        </authorList>
    </citation>
    <scope>NUCLEOTIDE SEQUENCE</scope>
    <source>
        <strain evidence="3">CGMCC 1.15085</strain>
    </source>
</reference>